<evidence type="ECO:0000313" key="4">
    <source>
        <dbReference type="Proteomes" id="UP001597368"/>
    </source>
</evidence>
<evidence type="ECO:0000256" key="2">
    <source>
        <dbReference type="SAM" id="Phobius"/>
    </source>
</evidence>
<feature type="region of interest" description="Disordered" evidence="1">
    <location>
        <begin position="1"/>
        <end position="38"/>
    </location>
</feature>
<comment type="caution">
    <text evidence="3">The sequence shown here is derived from an EMBL/GenBank/DDBJ whole genome shotgun (WGS) entry which is preliminary data.</text>
</comment>
<feature type="compositionally biased region" description="Polar residues" evidence="1">
    <location>
        <begin position="15"/>
        <end position="31"/>
    </location>
</feature>
<dbReference type="EMBL" id="JBHUFV010000061">
    <property type="protein sequence ID" value="MFD1938253.1"/>
    <property type="molecule type" value="Genomic_DNA"/>
</dbReference>
<dbReference type="RefSeq" id="WP_379580137.1">
    <property type="nucleotide sequence ID" value="NZ_JBHUFV010000061.1"/>
</dbReference>
<keyword evidence="2" id="KW-1133">Transmembrane helix</keyword>
<protein>
    <submittedName>
        <fullName evidence="3">Uncharacterized protein</fullName>
    </submittedName>
</protein>
<gene>
    <name evidence="3" type="ORF">ACFSKW_42925</name>
</gene>
<accession>A0ABW4T8C1</accession>
<dbReference type="Proteomes" id="UP001597368">
    <property type="component" value="Unassembled WGS sequence"/>
</dbReference>
<feature type="transmembrane region" description="Helical" evidence="2">
    <location>
        <begin position="67"/>
        <end position="89"/>
    </location>
</feature>
<evidence type="ECO:0000313" key="3">
    <source>
        <dbReference type="EMBL" id="MFD1938253.1"/>
    </source>
</evidence>
<evidence type="ECO:0000256" key="1">
    <source>
        <dbReference type="SAM" id="MobiDB-lite"/>
    </source>
</evidence>
<sequence>MSTPPAQPPAGGPSNKFNVSPPSPQHVNNASRPIALNRPPAAVGTPSTAFHRALLAQMRASSHPIRYCMAMCGLGFLASMVLLVILANVGNPALFLLRRDAWKEQHGHIKGAAWDVWLSYFHQISPNWKGHAVETFQQYLRFNLIGMFDQLGNISKDMSSTMHSQYKEVMEYDLAAFGLLIRNKKIFAGLAALAHLPLTKVALYTQSGLFLTAAGNLVKQFYDIYLSYDGTLNDLELKMNDLRGVFYEAGRRALGPRDELHLSPHVGNPAYWTPITEETP</sequence>
<keyword evidence="2" id="KW-0472">Membrane</keyword>
<organism evidence="3 4">
    <name type="scientific">Nonomuraea mangrovi</name>
    <dbReference type="NCBI Taxonomy" id="2316207"/>
    <lineage>
        <taxon>Bacteria</taxon>
        <taxon>Bacillati</taxon>
        <taxon>Actinomycetota</taxon>
        <taxon>Actinomycetes</taxon>
        <taxon>Streptosporangiales</taxon>
        <taxon>Streptosporangiaceae</taxon>
        <taxon>Nonomuraea</taxon>
    </lineage>
</organism>
<keyword evidence="2" id="KW-0812">Transmembrane</keyword>
<reference evidence="4" key="1">
    <citation type="journal article" date="2019" name="Int. J. Syst. Evol. Microbiol.">
        <title>The Global Catalogue of Microorganisms (GCM) 10K type strain sequencing project: providing services to taxonomists for standard genome sequencing and annotation.</title>
        <authorList>
            <consortium name="The Broad Institute Genomics Platform"/>
            <consortium name="The Broad Institute Genome Sequencing Center for Infectious Disease"/>
            <person name="Wu L."/>
            <person name="Ma J."/>
        </authorList>
    </citation>
    <scope>NUCLEOTIDE SEQUENCE [LARGE SCALE GENOMIC DNA]</scope>
    <source>
        <strain evidence="4">ICMP 6774ER</strain>
    </source>
</reference>
<proteinExistence type="predicted"/>
<feature type="compositionally biased region" description="Pro residues" evidence="1">
    <location>
        <begin position="1"/>
        <end position="11"/>
    </location>
</feature>
<keyword evidence="4" id="KW-1185">Reference proteome</keyword>
<name>A0ABW4T8C1_9ACTN</name>